<dbReference type="EMBL" id="CP140152">
    <property type="protein sequence ID" value="WQH03613.1"/>
    <property type="molecule type" value="Genomic_DNA"/>
</dbReference>
<gene>
    <name evidence="2" type="ORF">SR858_21575</name>
</gene>
<evidence type="ECO:0000256" key="1">
    <source>
        <dbReference type="SAM" id="SignalP"/>
    </source>
</evidence>
<evidence type="ECO:0000313" key="2">
    <source>
        <dbReference type="EMBL" id="WQH03613.1"/>
    </source>
</evidence>
<accession>A0ABZ0XV45</accession>
<dbReference type="RefSeq" id="WP_019921479.1">
    <property type="nucleotide sequence ID" value="NZ_CP140152.1"/>
</dbReference>
<keyword evidence="3" id="KW-1185">Reference proteome</keyword>
<name>A0ABZ0XV45_9BURK</name>
<protein>
    <recommendedName>
        <fullName evidence="4">Transporter substrate-binding domain-containing protein</fullName>
    </recommendedName>
</protein>
<sequence>MRHPDTEGRRTTWRRLLAAGLLLCGAPARATVAAPTILTYPLTSEGVDSRYDYEWAVLRMALEKSGARAGEFDVRRSAVAMSPPRVLHEMRAQPGRINVFVRATSAELEREFLPVRLPVDRGLLGYRLLLIRAADQPRYARVRGAADLASMRAGLGQGWTDVAILRAAGIPVVEGSSYTGLFSMLDANRFDFFLRSIDEASREIDERHDEYPRMAVEQTLLVHYPLPRYFFLRRDAQGRQLATRIEAGMETMIRDGSLGTLFQRYKGDLVRKARLDQRRVIRLANPQLGPETPLARHELWFNPVTGK</sequence>
<evidence type="ECO:0000313" key="3">
    <source>
        <dbReference type="Proteomes" id="UP001326110"/>
    </source>
</evidence>
<keyword evidence="1" id="KW-0732">Signal</keyword>
<feature type="chain" id="PRO_5045977353" description="Transporter substrate-binding domain-containing protein" evidence="1">
    <location>
        <begin position="31"/>
        <end position="307"/>
    </location>
</feature>
<evidence type="ECO:0008006" key="4">
    <source>
        <dbReference type="Google" id="ProtNLM"/>
    </source>
</evidence>
<dbReference type="SUPFAM" id="SSF53850">
    <property type="entry name" value="Periplasmic binding protein-like II"/>
    <property type="match status" value="1"/>
</dbReference>
<reference evidence="2 3" key="1">
    <citation type="submission" date="2023-11" db="EMBL/GenBank/DDBJ databases">
        <title>MicrobeMod: A computational toolkit for identifying prokaryotic methylation and restriction-modification with nanopore sequencing.</title>
        <authorList>
            <person name="Crits-Christoph A."/>
            <person name="Kang S.C."/>
            <person name="Lee H."/>
            <person name="Ostrov N."/>
        </authorList>
    </citation>
    <scope>NUCLEOTIDE SEQUENCE [LARGE SCALE GENOMIC DNA]</scope>
    <source>
        <strain evidence="2 3">ATCC 25935</strain>
    </source>
</reference>
<proteinExistence type="predicted"/>
<feature type="signal peptide" evidence="1">
    <location>
        <begin position="1"/>
        <end position="30"/>
    </location>
</feature>
<dbReference type="Proteomes" id="UP001326110">
    <property type="component" value="Chromosome"/>
</dbReference>
<organism evidence="2 3">
    <name type="scientific">Duganella zoogloeoides</name>
    <dbReference type="NCBI Taxonomy" id="75659"/>
    <lineage>
        <taxon>Bacteria</taxon>
        <taxon>Pseudomonadati</taxon>
        <taxon>Pseudomonadota</taxon>
        <taxon>Betaproteobacteria</taxon>
        <taxon>Burkholderiales</taxon>
        <taxon>Oxalobacteraceae</taxon>
        <taxon>Telluria group</taxon>
        <taxon>Duganella</taxon>
    </lineage>
</organism>